<evidence type="ECO:0000313" key="1">
    <source>
        <dbReference type="EMBL" id="ODV65730.1"/>
    </source>
</evidence>
<name>A0A1E4REQ0_9ASCO</name>
<dbReference type="RefSeq" id="XP_020074797.1">
    <property type="nucleotide sequence ID" value="XM_020223697.1"/>
</dbReference>
<sequence>MIRRLIATSARLKSSHTTSNAYSSVISRLKDQVEAAQKSDSYLISLVNKSIETNLVKLSLELGAPATKESVYQALLGFKQNGIKLERRLFPNRRSSPSLDYNKFLFALYPSPSQEKFTLSTKYQHSDSNNKYHLINHDKLYENYCKLPYPAPLFIEHEDLENFLIKFLKRRDFKMPTVLSHTYNIEKSSPKTLYELMKKLMLMRHRHVSRCSKIFNDLKSSKLPISVNERNQFILLSFHKDSTSLLKRIDRAISKDPAIYEKYQGLIRDFSPVFNWDTYTQILGSFGNEIEKSTQNTLLKVAIMHEQPKVISDIVERIEPNHEAYKLILRYSQQIDSTELFFQSLASFLNSTEVLNTGLLNRVFRGLIHFGYRNEVENLLMCLISPNDNSSELEIYKRLNSEDDTSIDDSMEVYDNLVKVLKTSPKQFKLSPDRTTFSSLLESYCFCDHYFNIPPVTFNQLDQLLHLMVEQSYLPLLTKDFKMIFQRFCRNSTISNGWNIEALNSITGKLLNTHDALTNDSNIKHKLNKLEMTPQLSNFVDHYLTEYAPTNKIPRNRGSLIKLPNDLVFRIYDAYINTINISPFDEPTKSDLMVQLESHRSDLMNQLDKINSTNSWIPISDDLKRSSYIAELNYVKKGYLIGLLDILESL</sequence>
<dbReference type="Proteomes" id="UP000095085">
    <property type="component" value="Unassembled WGS sequence"/>
</dbReference>
<evidence type="ECO:0000313" key="2">
    <source>
        <dbReference type="Proteomes" id="UP000095085"/>
    </source>
</evidence>
<accession>A0A1E4REQ0</accession>
<proteinExistence type="predicted"/>
<gene>
    <name evidence="1" type="ORF">HYPBUDRAFT_7892</name>
</gene>
<reference evidence="2" key="1">
    <citation type="submission" date="2016-05" db="EMBL/GenBank/DDBJ databases">
        <title>Comparative genomics of biotechnologically important yeasts.</title>
        <authorList>
            <consortium name="DOE Joint Genome Institute"/>
            <person name="Riley R."/>
            <person name="Haridas S."/>
            <person name="Wolfe K.H."/>
            <person name="Lopes M.R."/>
            <person name="Hittinger C.T."/>
            <person name="Goker M."/>
            <person name="Salamov A."/>
            <person name="Wisecaver J."/>
            <person name="Long T.M."/>
            <person name="Aerts A.L."/>
            <person name="Barry K."/>
            <person name="Choi C."/>
            <person name="Clum A."/>
            <person name="Coughlan A.Y."/>
            <person name="Deshpande S."/>
            <person name="Douglass A.P."/>
            <person name="Hanson S.J."/>
            <person name="Klenk H.-P."/>
            <person name="Labutti K."/>
            <person name="Lapidus A."/>
            <person name="Lindquist E."/>
            <person name="Lipzen A."/>
            <person name="Meier-Kolthoff J.P."/>
            <person name="Ohm R.A."/>
            <person name="Otillar R.P."/>
            <person name="Pangilinan J."/>
            <person name="Peng Y."/>
            <person name="Rokas A."/>
            <person name="Rosa C.A."/>
            <person name="Scheuner C."/>
            <person name="Sibirny A.A."/>
            <person name="Slot J.C."/>
            <person name="Stielow J.B."/>
            <person name="Sun H."/>
            <person name="Kurtzman C.P."/>
            <person name="Blackwell M."/>
            <person name="Grigoriev I.V."/>
            <person name="Jeffries T.W."/>
        </authorList>
    </citation>
    <scope>NUCLEOTIDE SEQUENCE [LARGE SCALE GENOMIC DNA]</scope>
    <source>
        <strain evidence="2">NRRL Y-1933</strain>
    </source>
</reference>
<protein>
    <submittedName>
        <fullName evidence="1">Uncharacterized protein</fullName>
    </submittedName>
</protein>
<dbReference type="STRING" id="984485.A0A1E4REQ0"/>
<dbReference type="AlphaFoldDB" id="A0A1E4REQ0"/>
<dbReference type="EMBL" id="KV454544">
    <property type="protein sequence ID" value="ODV65730.1"/>
    <property type="molecule type" value="Genomic_DNA"/>
</dbReference>
<organism evidence="1 2">
    <name type="scientific">Hyphopichia burtonii NRRL Y-1933</name>
    <dbReference type="NCBI Taxonomy" id="984485"/>
    <lineage>
        <taxon>Eukaryota</taxon>
        <taxon>Fungi</taxon>
        <taxon>Dikarya</taxon>
        <taxon>Ascomycota</taxon>
        <taxon>Saccharomycotina</taxon>
        <taxon>Pichiomycetes</taxon>
        <taxon>Debaryomycetaceae</taxon>
        <taxon>Hyphopichia</taxon>
    </lineage>
</organism>
<dbReference type="OrthoDB" id="4017550at2759"/>
<keyword evidence="2" id="KW-1185">Reference proteome</keyword>
<dbReference type="GeneID" id="30998246"/>